<dbReference type="InterPro" id="IPR050194">
    <property type="entry name" value="Glycosyltransferase_grp1"/>
</dbReference>
<name>A0A941DSU0_9BURK</name>
<keyword evidence="3" id="KW-1185">Reference proteome</keyword>
<dbReference type="AlphaFoldDB" id="A0A941DSU0"/>
<dbReference type="Pfam" id="PF13579">
    <property type="entry name" value="Glyco_trans_4_4"/>
    <property type="match status" value="1"/>
</dbReference>
<dbReference type="InterPro" id="IPR028098">
    <property type="entry name" value="Glyco_trans_4-like_N"/>
</dbReference>
<dbReference type="EMBL" id="JAGSPN010000021">
    <property type="protein sequence ID" value="MBR7784206.1"/>
    <property type="molecule type" value="Genomic_DNA"/>
</dbReference>
<dbReference type="Gene3D" id="3.40.50.2000">
    <property type="entry name" value="Glycogen Phosphorylase B"/>
    <property type="match status" value="1"/>
</dbReference>
<evidence type="ECO:0000313" key="2">
    <source>
        <dbReference type="EMBL" id="MBR7784206.1"/>
    </source>
</evidence>
<dbReference type="PANTHER" id="PTHR45947">
    <property type="entry name" value="SULFOQUINOVOSYL TRANSFERASE SQD2"/>
    <property type="match status" value="1"/>
</dbReference>
<dbReference type="SUPFAM" id="SSF53756">
    <property type="entry name" value="UDP-Glycosyltransferase/glycogen phosphorylase"/>
    <property type="match status" value="1"/>
</dbReference>
<proteinExistence type="predicted"/>
<accession>A0A941DSU0</accession>
<dbReference type="PANTHER" id="PTHR45947:SF3">
    <property type="entry name" value="SULFOQUINOVOSYL TRANSFERASE SQD2"/>
    <property type="match status" value="1"/>
</dbReference>
<keyword evidence="2" id="KW-0808">Transferase</keyword>
<keyword evidence="2" id="KW-0328">Glycosyltransferase</keyword>
<comment type="caution">
    <text evidence="2">The sequence shown here is derived from an EMBL/GenBank/DDBJ whole genome shotgun (WGS) entry which is preliminary data.</text>
</comment>
<protein>
    <submittedName>
        <fullName evidence="2">Glycosyltransferase</fullName>
        <ecNumber evidence="2">2.4.-.-</ecNumber>
    </submittedName>
</protein>
<evidence type="ECO:0000313" key="3">
    <source>
        <dbReference type="Proteomes" id="UP000680067"/>
    </source>
</evidence>
<reference evidence="2" key="1">
    <citation type="submission" date="2021-04" db="EMBL/GenBank/DDBJ databases">
        <title>novel species isolated from subtropical streams in China.</title>
        <authorList>
            <person name="Lu H."/>
        </authorList>
    </citation>
    <scope>NUCLEOTIDE SEQUENCE</scope>
    <source>
        <strain evidence="2">LFS511W</strain>
    </source>
</reference>
<organism evidence="2 3">
    <name type="scientific">Undibacterium luofuense</name>
    <dbReference type="NCBI Taxonomy" id="2828733"/>
    <lineage>
        <taxon>Bacteria</taxon>
        <taxon>Pseudomonadati</taxon>
        <taxon>Pseudomonadota</taxon>
        <taxon>Betaproteobacteria</taxon>
        <taxon>Burkholderiales</taxon>
        <taxon>Oxalobacteraceae</taxon>
        <taxon>Undibacterium</taxon>
    </lineage>
</organism>
<evidence type="ECO:0000259" key="1">
    <source>
        <dbReference type="Pfam" id="PF13579"/>
    </source>
</evidence>
<gene>
    <name evidence="2" type="ORF">KDM89_18855</name>
</gene>
<dbReference type="RefSeq" id="WP_212689473.1">
    <property type="nucleotide sequence ID" value="NZ_JAGSPN010000021.1"/>
</dbReference>
<dbReference type="EC" id="2.4.-.-" evidence="2"/>
<dbReference type="Proteomes" id="UP000680067">
    <property type="component" value="Unassembled WGS sequence"/>
</dbReference>
<feature type="domain" description="Glycosyltransferase subfamily 4-like N-terminal" evidence="1">
    <location>
        <begin position="18"/>
        <end position="208"/>
    </location>
</feature>
<dbReference type="GO" id="GO:0016757">
    <property type="term" value="F:glycosyltransferase activity"/>
    <property type="evidence" value="ECO:0007669"/>
    <property type="project" value="UniProtKB-KW"/>
</dbReference>
<sequence length="427" mass="47812">MRIVLIAHYYPPINSSGAKRAESLSKYFTALGHEVTVLTTRKSRVDGEFTEPVPKGVRLIELDWAGREAPSVEAEGAFEPMYAGAPSWKRRLKDRVMAALGQIPDPRLPFALAFLSPWFAKPAQEAILKSDIVVGTTPPWPMLFAAYLCKLRFGARCILDYRDHFSECHEMPGGRLAKWLEKIIDRRLANSADHVVCISDPMSHYYRSFTPNVQTILNGYDHEILDDARGVRVISKDGMVRIRYMGIVSPGRIPHNVLKALVELQAKQPDLFQRLRFEVFGAASPLQEILKTTYPEVSSAFSFFSPVRYLESLQKIVEADYLLFSETSSTNTLSAQGILPTKLFEYIGSGRPILGDISPDTLAGGLLQKCNNQHIVGQSSDLFLAVMSKTSFYERVPDNVSPLSASLSRKAQAQQYADLIQKIIFKH</sequence>